<dbReference type="AlphaFoldDB" id="A0AAE1CAK2"/>
<gene>
    <name evidence="3" type="ORF">B0T22DRAFT_223561</name>
</gene>
<accession>A0AAE1CAK2</accession>
<evidence type="ECO:0000313" key="3">
    <source>
        <dbReference type="EMBL" id="KAK3685610.1"/>
    </source>
</evidence>
<feature type="compositionally biased region" description="Gly residues" evidence="1">
    <location>
        <begin position="606"/>
        <end position="622"/>
    </location>
</feature>
<feature type="compositionally biased region" description="Pro residues" evidence="1">
    <location>
        <begin position="574"/>
        <end position="585"/>
    </location>
</feature>
<feature type="compositionally biased region" description="Basic and acidic residues" evidence="1">
    <location>
        <begin position="343"/>
        <end position="354"/>
    </location>
</feature>
<dbReference type="GO" id="GO:0006874">
    <property type="term" value="P:intracellular calcium ion homeostasis"/>
    <property type="evidence" value="ECO:0007669"/>
    <property type="project" value="TreeGrafter"/>
</dbReference>
<name>A0AAE1CAK2_9PEZI</name>
<feature type="region of interest" description="Disordered" evidence="1">
    <location>
        <begin position="339"/>
        <end position="494"/>
    </location>
</feature>
<dbReference type="GO" id="GO:0048471">
    <property type="term" value="C:perinuclear region of cytoplasm"/>
    <property type="evidence" value="ECO:0007669"/>
    <property type="project" value="TreeGrafter"/>
</dbReference>
<evidence type="ECO:0000313" key="4">
    <source>
        <dbReference type="Proteomes" id="UP001270362"/>
    </source>
</evidence>
<dbReference type="PANTHER" id="PTHR12323">
    <property type="entry name" value="SR-RELATED CTD ASSOCIATED FACTOR 6"/>
    <property type="match status" value="1"/>
</dbReference>
<reference evidence="3" key="1">
    <citation type="journal article" date="2023" name="Mol. Phylogenet. Evol.">
        <title>Genome-scale phylogeny and comparative genomics of the fungal order Sordariales.</title>
        <authorList>
            <person name="Hensen N."/>
            <person name="Bonometti L."/>
            <person name="Westerberg I."/>
            <person name="Brannstrom I.O."/>
            <person name="Guillou S."/>
            <person name="Cros-Aarteil S."/>
            <person name="Calhoun S."/>
            <person name="Haridas S."/>
            <person name="Kuo A."/>
            <person name="Mondo S."/>
            <person name="Pangilinan J."/>
            <person name="Riley R."/>
            <person name="LaButti K."/>
            <person name="Andreopoulos B."/>
            <person name="Lipzen A."/>
            <person name="Chen C."/>
            <person name="Yan M."/>
            <person name="Daum C."/>
            <person name="Ng V."/>
            <person name="Clum A."/>
            <person name="Steindorff A."/>
            <person name="Ohm R.A."/>
            <person name="Martin F."/>
            <person name="Silar P."/>
            <person name="Natvig D.O."/>
            <person name="Lalanne C."/>
            <person name="Gautier V."/>
            <person name="Ament-Velasquez S.L."/>
            <person name="Kruys A."/>
            <person name="Hutchinson M.I."/>
            <person name="Powell A.J."/>
            <person name="Barry K."/>
            <person name="Miller A.N."/>
            <person name="Grigoriev I.V."/>
            <person name="Debuchy R."/>
            <person name="Gladieux P."/>
            <person name="Hiltunen Thoren M."/>
            <person name="Johannesson H."/>
        </authorList>
    </citation>
    <scope>NUCLEOTIDE SEQUENCE</scope>
    <source>
        <strain evidence="3">CBS 314.62</strain>
    </source>
</reference>
<protein>
    <recommendedName>
        <fullName evidence="2">CID domain-containing protein</fullName>
    </recommendedName>
</protein>
<feature type="region of interest" description="Disordered" evidence="1">
    <location>
        <begin position="515"/>
        <end position="622"/>
    </location>
</feature>
<proteinExistence type="predicted"/>
<feature type="compositionally biased region" description="Basic residues" evidence="1">
    <location>
        <begin position="461"/>
        <end position="471"/>
    </location>
</feature>
<feature type="compositionally biased region" description="Pro residues" evidence="1">
    <location>
        <begin position="530"/>
        <end position="549"/>
    </location>
</feature>
<dbReference type="PANTHER" id="PTHR12323:SF0">
    <property type="entry name" value="CALCIUM HOMEOSTASIS ENDOPLASMIC RETICULUM PROTEIN"/>
    <property type="match status" value="1"/>
</dbReference>
<dbReference type="Proteomes" id="UP001270362">
    <property type="component" value="Unassembled WGS sequence"/>
</dbReference>
<feature type="domain" description="CID" evidence="2">
    <location>
        <begin position="26"/>
        <end position="195"/>
    </location>
</feature>
<dbReference type="InterPro" id="IPR008942">
    <property type="entry name" value="ENTH_VHS"/>
</dbReference>
<dbReference type="Gene3D" id="1.25.40.90">
    <property type="match status" value="1"/>
</dbReference>
<feature type="compositionally biased region" description="Basic and acidic residues" evidence="1">
    <location>
        <begin position="400"/>
        <end position="415"/>
    </location>
</feature>
<evidence type="ECO:0000259" key="2">
    <source>
        <dbReference type="PROSITE" id="PS51391"/>
    </source>
</evidence>
<feature type="compositionally biased region" description="Basic residues" evidence="1">
    <location>
        <begin position="421"/>
        <end position="446"/>
    </location>
</feature>
<organism evidence="3 4">
    <name type="scientific">Podospora appendiculata</name>
    <dbReference type="NCBI Taxonomy" id="314037"/>
    <lineage>
        <taxon>Eukaryota</taxon>
        <taxon>Fungi</taxon>
        <taxon>Dikarya</taxon>
        <taxon>Ascomycota</taxon>
        <taxon>Pezizomycotina</taxon>
        <taxon>Sordariomycetes</taxon>
        <taxon>Sordariomycetidae</taxon>
        <taxon>Sordariales</taxon>
        <taxon>Podosporaceae</taxon>
        <taxon>Podospora</taxon>
    </lineage>
</organism>
<feature type="compositionally biased region" description="Low complexity" evidence="1">
    <location>
        <begin position="356"/>
        <end position="366"/>
    </location>
</feature>
<keyword evidence="4" id="KW-1185">Reference proteome</keyword>
<feature type="region of interest" description="Disordered" evidence="1">
    <location>
        <begin position="88"/>
        <end position="109"/>
    </location>
</feature>
<feature type="compositionally biased region" description="Pro residues" evidence="1">
    <location>
        <begin position="479"/>
        <end position="491"/>
    </location>
</feature>
<comment type="caution">
    <text evidence="3">The sequence shown here is derived from an EMBL/GenBank/DDBJ whole genome shotgun (WGS) entry which is preliminary data.</text>
</comment>
<dbReference type="EMBL" id="JAULSO010000003">
    <property type="protein sequence ID" value="KAK3685610.1"/>
    <property type="molecule type" value="Genomic_DNA"/>
</dbReference>
<reference evidence="3" key="2">
    <citation type="submission" date="2023-06" db="EMBL/GenBank/DDBJ databases">
        <authorList>
            <consortium name="Lawrence Berkeley National Laboratory"/>
            <person name="Haridas S."/>
            <person name="Hensen N."/>
            <person name="Bonometti L."/>
            <person name="Westerberg I."/>
            <person name="Brannstrom I.O."/>
            <person name="Guillou S."/>
            <person name="Cros-Aarteil S."/>
            <person name="Calhoun S."/>
            <person name="Kuo A."/>
            <person name="Mondo S."/>
            <person name="Pangilinan J."/>
            <person name="Riley R."/>
            <person name="Labutti K."/>
            <person name="Andreopoulos B."/>
            <person name="Lipzen A."/>
            <person name="Chen C."/>
            <person name="Yanf M."/>
            <person name="Daum C."/>
            <person name="Ng V."/>
            <person name="Clum A."/>
            <person name="Steindorff A."/>
            <person name="Ohm R."/>
            <person name="Martin F."/>
            <person name="Silar P."/>
            <person name="Natvig D."/>
            <person name="Lalanne C."/>
            <person name="Gautier V."/>
            <person name="Ament-Velasquez S.L."/>
            <person name="Kruys A."/>
            <person name="Hutchinson M.I."/>
            <person name="Powell A.J."/>
            <person name="Barry K."/>
            <person name="Miller A.N."/>
            <person name="Grigoriev I.V."/>
            <person name="Debuchy R."/>
            <person name="Gladieux P."/>
            <person name="Thoren M.H."/>
            <person name="Johannesson H."/>
        </authorList>
    </citation>
    <scope>NUCLEOTIDE SEQUENCE</scope>
    <source>
        <strain evidence="3">CBS 314.62</strain>
    </source>
</reference>
<dbReference type="InterPro" id="IPR006569">
    <property type="entry name" value="CID_dom"/>
</dbReference>
<sequence>MASAATLIIAQTALSGALFRPDPRPCSRDEIESMFALLSSATTECSPPNVQRCKQWALSNLVPSSARIPPFCKYLVALVDSFGAPGSGNGNGKVRGTSPMPDRKGGREPSVKRKRLHVLYILNDILYHVKFRTRDESFAQKLEPTLPGLVRSASSFQKCPKHIAKIHDLIDLWEEQGYFSASFIAQLRAAVDESPLPGDASQKDAQSLNPANSISKAAKTAPYVIPSVHGDPSIPWYDLPAGNWLPVLEPNSTRPMNPTMIKPLVLAPGPADKTLVDAVKKLLVDVEKIYSKDVNLDEPPADIDQMGEFIERDGIEGGIAGGDTYYGWSRAFCKKMQARRRGGPLDDGDHDRGRTRSSGSYSRSKSPAPPRHRSGSDASSRSPDRPAFKRPRLSHSPQGRYRDRSRTRSRSDSRSRSRGPGLRKSRRSHSPSRSRSRSRSKSRSRSRGFQPKSPSYGRSRSSSRSRSRTRSARGYSSPPSMPVVGLPPRPPNTVFVPLPNPPPPHPNFHQPHIPYPIPQMPHQPNFAGFPVPPPPPPNFGQWPPPPPPQAVGQQQNYYPGANPPTTYVGGWAAPPMPPLPPPPPQDQQYSNGFHPGQRGGSNYRGQSGGRGGGYGRGGGNRW</sequence>
<dbReference type="Pfam" id="PF04818">
    <property type="entry name" value="CID"/>
    <property type="match status" value="1"/>
</dbReference>
<dbReference type="PROSITE" id="PS51391">
    <property type="entry name" value="CID"/>
    <property type="match status" value="1"/>
</dbReference>
<evidence type="ECO:0000256" key="1">
    <source>
        <dbReference type="SAM" id="MobiDB-lite"/>
    </source>
</evidence>